<dbReference type="PROSITE" id="PS51257">
    <property type="entry name" value="PROKAR_LIPOPROTEIN"/>
    <property type="match status" value="1"/>
</dbReference>
<evidence type="ECO:0008006" key="5">
    <source>
        <dbReference type="Google" id="ProtNLM"/>
    </source>
</evidence>
<feature type="chain" id="PRO_5047328134" description="ABC-type transport auxiliary lipoprotein component domain-containing protein" evidence="2">
    <location>
        <begin position="23"/>
        <end position="216"/>
    </location>
</feature>
<sequence>MKSLLCCCMGLIGLATTACVSAGPALWQVPPAANAHRLPPLEAVAELGALARTDATTPAELLQLWRSELHANLAESPAPHAFGYARLQVMRANVRRTGRALQTLQVVTLLTPSLLGVPLETYRTTLTAQLQVLDAEGNVLGEYEGTGTSAVKVAMYHGYSQAEAPPLSDAEALRMALAQIRAQVDTAADRLRPRLLASGPLPLPEPVASPSVAQKH</sequence>
<evidence type="ECO:0000313" key="4">
    <source>
        <dbReference type="Proteomes" id="UP000606003"/>
    </source>
</evidence>
<protein>
    <recommendedName>
        <fullName evidence="5">ABC-type transport auxiliary lipoprotein component domain-containing protein</fullName>
    </recommendedName>
</protein>
<keyword evidence="4" id="KW-1185">Reference proteome</keyword>
<evidence type="ECO:0000256" key="1">
    <source>
        <dbReference type="SAM" id="MobiDB-lite"/>
    </source>
</evidence>
<gene>
    <name evidence="3" type="ORF">IC234_08515</name>
</gene>
<dbReference type="Proteomes" id="UP000606003">
    <property type="component" value="Unassembled WGS sequence"/>
</dbReference>
<feature type="region of interest" description="Disordered" evidence="1">
    <location>
        <begin position="196"/>
        <end position="216"/>
    </location>
</feature>
<accession>A0ABR8JUB1</accession>
<evidence type="ECO:0000313" key="3">
    <source>
        <dbReference type="EMBL" id="MBD2722170.1"/>
    </source>
</evidence>
<organism evidence="3 4">
    <name type="scientific">Hymenobacter armeniacus</name>
    <dbReference type="NCBI Taxonomy" id="2771358"/>
    <lineage>
        <taxon>Bacteria</taxon>
        <taxon>Pseudomonadati</taxon>
        <taxon>Bacteroidota</taxon>
        <taxon>Cytophagia</taxon>
        <taxon>Cytophagales</taxon>
        <taxon>Hymenobacteraceae</taxon>
        <taxon>Hymenobacter</taxon>
    </lineage>
</organism>
<feature type="signal peptide" evidence="2">
    <location>
        <begin position="1"/>
        <end position="22"/>
    </location>
</feature>
<dbReference type="EMBL" id="JACXAC010000003">
    <property type="protein sequence ID" value="MBD2722170.1"/>
    <property type="molecule type" value="Genomic_DNA"/>
</dbReference>
<name>A0ABR8JUB1_9BACT</name>
<reference evidence="3 4" key="1">
    <citation type="submission" date="2020-09" db="EMBL/GenBank/DDBJ databases">
        <authorList>
            <person name="Kim M.K."/>
        </authorList>
    </citation>
    <scope>NUCLEOTIDE SEQUENCE [LARGE SCALE GENOMIC DNA]</scope>
    <source>
        <strain evidence="3 4">BT189</strain>
    </source>
</reference>
<keyword evidence="2" id="KW-0732">Signal</keyword>
<proteinExistence type="predicted"/>
<dbReference type="RefSeq" id="WP_190923460.1">
    <property type="nucleotide sequence ID" value="NZ_JACXAC010000003.1"/>
</dbReference>
<evidence type="ECO:0000256" key="2">
    <source>
        <dbReference type="SAM" id="SignalP"/>
    </source>
</evidence>
<comment type="caution">
    <text evidence="3">The sequence shown here is derived from an EMBL/GenBank/DDBJ whole genome shotgun (WGS) entry which is preliminary data.</text>
</comment>